<evidence type="ECO:0000256" key="10">
    <source>
        <dbReference type="ARBA" id="ARBA00023288"/>
    </source>
</evidence>
<feature type="transmembrane region" description="Helical" evidence="11">
    <location>
        <begin position="16"/>
        <end position="38"/>
    </location>
</feature>
<dbReference type="InterPro" id="IPR031381">
    <property type="entry name" value="YtcA"/>
</dbReference>
<proteinExistence type="inferred from homology"/>
<reference evidence="12 13" key="1">
    <citation type="submission" date="2018-06" db="EMBL/GenBank/DDBJ databases">
        <authorList>
            <consortium name="Pathogen Informatics"/>
            <person name="Doyle S."/>
        </authorList>
    </citation>
    <scope>NUCLEOTIDE SEQUENCE [LARGE SCALE GENOMIC DNA]</scope>
    <source>
        <strain evidence="12 13">NCTC8105</strain>
    </source>
</reference>
<evidence type="ECO:0000256" key="3">
    <source>
        <dbReference type="ARBA" id="ARBA00021237"/>
    </source>
</evidence>
<dbReference type="GO" id="GO:0016020">
    <property type="term" value="C:membrane"/>
    <property type="evidence" value="ECO:0007669"/>
    <property type="project" value="UniProtKB-SubCell"/>
</dbReference>
<sequence length="97" mass="10715">MQKLATKYIKFHSEKAIGLVVIILSLTGCSCAPSIVLFGASFPDWLICSGIGVIAMTLMHTMLRKGEHQCWLEPAVIVYPCVTALSAMLTWLLFFTH</sequence>
<gene>
    <name evidence="12" type="ORF">NCTC8105_04324</name>
</gene>
<evidence type="ECO:0000256" key="7">
    <source>
        <dbReference type="ARBA" id="ARBA00022989"/>
    </source>
</evidence>
<name>A0A377PP74_HAFAL</name>
<dbReference type="RefSeq" id="WP_072008130.1">
    <property type="nucleotide sequence ID" value="NZ_CALJTU010000058.1"/>
</dbReference>
<feature type="transmembrane region" description="Helical" evidence="11">
    <location>
        <begin position="44"/>
        <end position="63"/>
    </location>
</feature>
<evidence type="ECO:0000256" key="1">
    <source>
        <dbReference type="ARBA" id="ARBA00004141"/>
    </source>
</evidence>
<dbReference type="EMBL" id="UGHP01000001">
    <property type="protein sequence ID" value="STQ82115.1"/>
    <property type="molecule type" value="Genomic_DNA"/>
</dbReference>
<keyword evidence="4" id="KW-1003">Cell membrane</keyword>
<protein>
    <recommendedName>
        <fullName evidence="3">Uncharacterized protein YtcA</fullName>
    </recommendedName>
</protein>
<keyword evidence="9" id="KW-0564">Palmitate</keyword>
<accession>A0A377PP74</accession>
<feature type="transmembrane region" description="Helical" evidence="11">
    <location>
        <begin position="75"/>
        <end position="94"/>
    </location>
</feature>
<keyword evidence="8 11" id="KW-0472">Membrane</keyword>
<keyword evidence="6" id="KW-0732">Signal</keyword>
<comment type="subcellular location">
    <subcellularLocation>
        <location evidence="1">Membrane</location>
        <topology evidence="1">Multi-pass membrane protein</topology>
    </subcellularLocation>
</comment>
<dbReference type="PROSITE" id="PS51257">
    <property type="entry name" value="PROKAR_LIPOPROTEIN"/>
    <property type="match status" value="1"/>
</dbReference>
<keyword evidence="5 11" id="KW-0812">Transmembrane</keyword>
<organism evidence="12 13">
    <name type="scientific">Hafnia alvei</name>
    <dbReference type="NCBI Taxonomy" id="569"/>
    <lineage>
        <taxon>Bacteria</taxon>
        <taxon>Pseudomonadati</taxon>
        <taxon>Pseudomonadota</taxon>
        <taxon>Gammaproteobacteria</taxon>
        <taxon>Enterobacterales</taxon>
        <taxon>Hafniaceae</taxon>
        <taxon>Hafnia</taxon>
    </lineage>
</organism>
<evidence type="ECO:0000256" key="9">
    <source>
        <dbReference type="ARBA" id="ARBA00023139"/>
    </source>
</evidence>
<evidence type="ECO:0000256" key="11">
    <source>
        <dbReference type="SAM" id="Phobius"/>
    </source>
</evidence>
<evidence type="ECO:0000256" key="5">
    <source>
        <dbReference type="ARBA" id="ARBA00022692"/>
    </source>
</evidence>
<keyword evidence="7 11" id="KW-1133">Transmembrane helix</keyword>
<evidence type="ECO:0000313" key="12">
    <source>
        <dbReference type="EMBL" id="STQ82115.1"/>
    </source>
</evidence>
<evidence type="ECO:0000256" key="8">
    <source>
        <dbReference type="ARBA" id="ARBA00023136"/>
    </source>
</evidence>
<comment type="similarity">
    <text evidence="2">Belongs to the YtcA family.</text>
</comment>
<dbReference type="Proteomes" id="UP000254821">
    <property type="component" value="Unassembled WGS sequence"/>
</dbReference>
<keyword evidence="10" id="KW-0449">Lipoprotein</keyword>
<evidence type="ECO:0000256" key="2">
    <source>
        <dbReference type="ARBA" id="ARBA00008208"/>
    </source>
</evidence>
<evidence type="ECO:0000313" key="13">
    <source>
        <dbReference type="Proteomes" id="UP000254821"/>
    </source>
</evidence>
<dbReference type="Pfam" id="PF17090">
    <property type="entry name" value="Ytca"/>
    <property type="match status" value="1"/>
</dbReference>
<evidence type="ECO:0000256" key="6">
    <source>
        <dbReference type="ARBA" id="ARBA00022729"/>
    </source>
</evidence>
<evidence type="ECO:0000256" key="4">
    <source>
        <dbReference type="ARBA" id="ARBA00022475"/>
    </source>
</evidence>
<dbReference type="AlphaFoldDB" id="A0A377PP74"/>